<evidence type="ECO:0000313" key="3">
    <source>
        <dbReference type="EMBL" id="SBT43087.1"/>
    </source>
</evidence>
<keyword evidence="6" id="KW-1185">Reference proteome</keyword>
<evidence type="ECO:0000313" key="4">
    <source>
        <dbReference type="EMBL" id="SBT43525.1"/>
    </source>
</evidence>
<protein>
    <recommendedName>
        <fullName evidence="2">CLASP N-terminal domain-containing protein</fullName>
    </recommendedName>
</protein>
<name>A0A1A8ZGT6_PLAOA</name>
<proteinExistence type="predicted"/>
<dbReference type="Gene3D" id="1.25.10.10">
    <property type="entry name" value="Leucine-rich Repeat Variant"/>
    <property type="match status" value="1"/>
</dbReference>
<dbReference type="GO" id="GO:0000226">
    <property type="term" value="P:microtubule cytoskeleton organization"/>
    <property type="evidence" value="ECO:0007669"/>
    <property type="project" value="TreeGrafter"/>
</dbReference>
<dbReference type="InterPro" id="IPR016024">
    <property type="entry name" value="ARM-type_fold"/>
</dbReference>
<accession>A0A1A8ZGT6</accession>
<dbReference type="PANTHER" id="PTHR21567:SF87">
    <property type="entry name" value="CRESCERIN-LIKE PROTEIN CHE-12"/>
    <property type="match status" value="1"/>
</dbReference>
<feature type="compositionally biased region" description="Low complexity" evidence="1">
    <location>
        <begin position="254"/>
        <end position="269"/>
    </location>
</feature>
<feature type="domain" description="CLASP N-terminal" evidence="2">
    <location>
        <begin position="622"/>
        <end position="820"/>
    </location>
</feature>
<evidence type="ECO:0000313" key="5">
    <source>
        <dbReference type="Proteomes" id="UP000078550"/>
    </source>
</evidence>
<dbReference type="EMBL" id="FLRD01000127">
    <property type="protein sequence ID" value="SBT43087.1"/>
    <property type="molecule type" value="Genomic_DNA"/>
</dbReference>
<dbReference type="InterPro" id="IPR024395">
    <property type="entry name" value="CLASP_N_dom"/>
</dbReference>
<reference evidence="3" key="2">
    <citation type="submission" date="2016-05" db="EMBL/GenBank/DDBJ databases">
        <authorList>
            <person name="Lavstsen T."/>
            <person name="Jespersen J.S."/>
        </authorList>
    </citation>
    <scope>NUCLEOTIDE SEQUENCE [LARGE SCALE GENOMIC DNA]</scope>
</reference>
<sequence length="862" mass="98645">MPTIGQSKYRDSTNTFLDDTRNFKRKSIDEQDDYSIVEDILYLNKDKKHIQNVQNENLIVNVELGSTRTSAIGINLEKSSNLMENRTSEQKNVKNYQMFNDNKEPILESPLNEIQKYQLTLLKKSNPSYPKPSKVLGTSSNMVEGNEHAMHHEDSESRHKNDKTSIDIYLKENINELNDFKELKMQERHLLIKPRRNYHHLNPTHRDDVALIDQKNCSSKKNMNTENGGTLKCGNFMNNSKIKGYIETKRDANDANNASDSNDANNASDVSVGSDVNEDTTYGRNNGHRNCHNQQKALNYHDKIQNERYNDACVRNNLTSKGEMGKWDEETVLYNNRNAPINQRYQKLSETSESRVDFKKENLMYKDSVHEKCAIQKKHISTCGKKNIIDSNQYDNEEKSILYDHLNKNTIHEISKNAYKMSDNCVIYQRDMYNKNRVMEATNNKEDSNSNHYRKNENIHLSSGTSANFFTVHNDVDEVAMNRVSNAKSEIKNMANNESSSMNINISTANRKNVPYEKSIIDVSTHADVKAHIKILNKNKPPISNVKAQDKNSHSDKPLNSILHSNTPNKSVNMHINKNVNVNITKNSKNMNVSSKIKNDKAVTYLTYEDIADFGFEVNNDNINDMITKLIEIKKDQEWTKQIENLINLRTILKYHHIIFFENYTKDLRKISRSIIELLNSPRSCVSKNALLCLSEFYSIGKKKMDSTLDDVIMPCLKKAYQTSIDFLSSAANNALLSICNSCSESKLILHFVKIITSKPKTYNLICLKCVIAVIIKFEENISKFKEINKLIEALLECTAVGSAEIKCTARVALVVLDNICPIKQIGSKLHIPAEKIKKIEHLIDRTSESEIDAVLGKIKFS</sequence>
<evidence type="ECO:0000256" key="1">
    <source>
        <dbReference type="SAM" id="MobiDB-lite"/>
    </source>
</evidence>
<organism evidence="3 6">
    <name type="scientific">Plasmodium ovale wallikeri</name>
    <dbReference type="NCBI Taxonomy" id="864142"/>
    <lineage>
        <taxon>Eukaryota</taxon>
        <taxon>Sar</taxon>
        <taxon>Alveolata</taxon>
        <taxon>Apicomplexa</taxon>
        <taxon>Aconoidasida</taxon>
        <taxon>Haemosporida</taxon>
        <taxon>Plasmodiidae</taxon>
        <taxon>Plasmodium</taxon>
        <taxon>Plasmodium (Plasmodium)</taxon>
    </lineage>
</organism>
<dbReference type="GO" id="GO:0005881">
    <property type="term" value="C:cytoplasmic microtubule"/>
    <property type="evidence" value="ECO:0007669"/>
    <property type="project" value="TreeGrafter"/>
</dbReference>
<dbReference type="EMBL" id="FLRE01000167">
    <property type="protein sequence ID" value="SBT43525.1"/>
    <property type="molecule type" value="Genomic_DNA"/>
</dbReference>
<dbReference type="GO" id="GO:0008017">
    <property type="term" value="F:microtubule binding"/>
    <property type="evidence" value="ECO:0007669"/>
    <property type="project" value="TreeGrafter"/>
</dbReference>
<gene>
    <name evidence="3" type="ORF">POVWA1_047170</name>
    <name evidence="4" type="ORF">POVWA2_046080</name>
</gene>
<dbReference type="SUPFAM" id="SSF48371">
    <property type="entry name" value="ARM repeat"/>
    <property type="match status" value="1"/>
</dbReference>
<evidence type="ECO:0000313" key="6">
    <source>
        <dbReference type="Proteomes" id="UP000078555"/>
    </source>
</evidence>
<dbReference type="AlphaFoldDB" id="A0A1A8ZGT6"/>
<dbReference type="Proteomes" id="UP000078550">
    <property type="component" value="Unassembled WGS sequence"/>
</dbReference>
<feature type="region of interest" description="Disordered" evidence="1">
    <location>
        <begin position="253"/>
        <end position="292"/>
    </location>
</feature>
<reference evidence="5 6" key="1">
    <citation type="submission" date="2016-05" db="EMBL/GenBank/DDBJ databases">
        <authorList>
            <person name="Naeem Raeece"/>
        </authorList>
    </citation>
    <scope>NUCLEOTIDE SEQUENCE [LARGE SCALE GENOMIC DNA]</scope>
</reference>
<dbReference type="InterPro" id="IPR011989">
    <property type="entry name" value="ARM-like"/>
</dbReference>
<dbReference type="Pfam" id="PF12348">
    <property type="entry name" value="CLASP_N"/>
    <property type="match status" value="1"/>
</dbReference>
<evidence type="ECO:0000259" key="2">
    <source>
        <dbReference type="Pfam" id="PF12348"/>
    </source>
</evidence>
<dbReference type="Proteomes" id="UP000078555">
    <property type="component" value="Unassembled WGS sequence"/>
</dbReference>
<dbReference type="PANTHER" id="PTHR21567">
    <property type="entry name" value="CLASP"/>
    <property type="match status" value="1"/>
</dbReference>